<dbReference type="Proteomes" id="UP000196573">
    <property type="component" value="Unassembled WGS sequence"/>
</dbReference>
<name>A0A1X7AMC6_9GAMM</name>
<dbReference type="Gene3D" id="3.20.160.10">
    <property type="entry name" value="vpa0580 domain like"/>
    <property type="match status" value="1"/>
</dbReference>
<organism evidence="1 2">
    <name type="scientific">Parendozoicomonas haliclonae</name>
    <dbReference type="NCBI Taxonomy" id="1960125"/>
    <lineage>
        <taxon>Bacteria</taxon>
        <taxon>Pseudomonadati</taxon>
        <taxon>Pseudomonadota</taxon>
        <taxon>Gammaproteobacteria</taxon>
        <taxon>Oceanospirillales</taxon>
        <taxon>Endozoicomonadaceae</taxon>
        <taxon>Parendozoicomonas</taxon>
    </lineage>
</organism>
<proteinExistence type="predicted"/>
<dbReference type="EMBL" id="FWPT01000007">
    <property type="protein sequence ID" value="SMA49329.1"/>
    <property type="molecule type" value="Genomic_DNA"/>
</dbReference>
<evidence type="ECO:0000313" key="2">
    <source>
        <dbReference type="Proteomes" id="UP000196573"/>
    </source>
</evidence>
<accession>A0A1X7AMC6</accession>
<gene>
    <name evidence="1" type="ORF">EHSB41UT_03190</name>
</gene>
<evidence type="ECO:0000313" key="1">
    <source>
        <dbReference type="EMBL" id="SMA49329.1"/>
    </source>
</evidence>
<keyword evidence="2" id="KW-1185">Reference proteome</keyword>
<reference evidence="1 2" key="1">
    <citation type="submission" date="2017-03" db="EMBL/GenBank/DDBJ databases">
        <authorList>
            <person name="Afonso C.L."/>
            <person name="Miller P.J."/>
            <person name="Scott M.A."/>
            <person name="Spackman E."/>
            <person name="Goraichik I."/>
            <person name="Dimitrov K.M."/>
            <person name="Suarez D.L."/>
            <person name="Swayne D.E."/>
        </authorList>
    </citation>
    <scope>NUCLEOTIDE SEQUENCE [LARGE SCALE GENOMIC DNA]</scope>
    <source>
        <strain evidence="1">SB41UT1</strain>
    </source>
</reference>
<dbReference type="OrthoDB" id="9790826at2"/>
<dbReference type="InterPro" id="IPR014984">
    <property type="entry name" value="HopJ"/>
</dbReference>
<dbReference type="InterPro" id="IPR038604">
    <property type="entry name" value="HopJ_sf"/>
</dbReference>
<sequence>MDAFNKACADFLDSLNSGTHAFAQTLSFVDNWYDFAPTAFQNGPVGNSAEQNQGSCKVLALSQLLNLSKEQTLCCFGEHYRDVLATPGENNHHNLRRLLQDGVTEIQFTTFPLTRSS</sequence>
<dbReference type="Pfam" id="PF08888">
    <property type="entry name" value="HopJ"/>
    <property type="match status" value="1"/>
</dbReference>
<dbReference type="RefSeq" id="WP_087111825.1">
    <property type="nucleotide sequence ID" value="NZ_FWPT01000007.1"/>
</dbReference>
<dbReference type="AlphaFoldDB" id="A0A1X7AMC6"/>
<protein>
    <submittedName>
        <fullName evidence="1">HopJ type III effector protein</fullName>
    </submittedName>
</protein>